<comment type="function">
    <text evidence="2">Destroys radicals which are normally produced within the cells and which are toxic to biological systems.</text>
</comment>
<sequence>MNRIILTAAAALLATGALAQDKAAPTAQAALVGADGEALGEASLTRGPAGVLIHLRVEGLTPGAHGLHLHAVGECKHEGGFDSATGHVGKEDGGHGLLNMDGPEPGDLPNLFVAEDGTGEMEAYTTMVTVEGLLDADGSSFIIHESADDHLSQPIGGAGGRVACGVIEGAA</sequence>
<feature type="domain" description="Superoxide dismutase copper/zinc binding" evidence="4">
    <location>
        <begin position="40"/>
        <end position="167"/>
    </location>
</feature>
<keyword evidence="2" id="KW-0186">Copper</keyword>
<evidence type="ECO:0000256" key="1">
    <source>
        <dbReference type="ARBA" id="ARBA00010457"/>
    </source>
</evidence>
<gene>
    <name evidence="5" type="ORF">ABFB10_14270</name>
</gene>
<dbReference type="InterPro" id="IPR001424">
    <property type="entry name" value="SOD_Cu_Zn_dom"/>
</dbReference>
<evidence type="ECO:0000256" key="3">
    <source>
        <dbReference type="SAM" id="SignalP"/>
    </source>
</evidence>
<protein>
    <recommendedName>
        <fullName evidence="2">Superoxide dismutase [Cu-Zn]</fullName>
        <ecNumber evidence="2">1.15.1.1</ecNumber>
    </recommendedName>
</protein>
<dbReference type="EMBL" id="JBDNCH010000002">
    <property type="protein sequence ID" value="MEN9061988.1"/>
    <property type="molecule type" value="Genomic_DNA"/>
</dbReference>
<dbReference type="AlphaFoldDB" id="A0AAW9ST71"/>
<dbReference type="Proteomes" id="UP001428774">
    <property type="component" value="Unassembled WGS sequence"/>
</dbReference>
<keyword evidence="6" id="KW-1185">Reference proteome</keyword>
<evidence type="ECO:0000313" key="5">
    <source>
        <dbReference type="EMBL" id="MEN9061988.1"/>
    </source>
</evidence>
<comment type="caution">
    <text evidence="5">The sequence shown here is derived from an EMBL/GenBank/DDBJ whole genome shotgun (WGS) entry which is preliminary data.</text>
</comment>
<comment type="cofactor">
    <cofactor evidence="2">
        <name>Cu cation</name>
        <dbReference type="ChEBI" id="CHEBI:23378"/>
    </cofactor>
    <text evidence="2">Binds 1 copper ion per subunit.</text>
</comment>
<proteinExistence type="inferred from homology"/>
<dbReference type="Pfam" id="PF00080">
    <property type="entry name" value="Sod_Cu"/>
    <property type="match status" value="1"/>
</dbReference>
<keyword evidence="2" id="KW-0862">Zinc</keyword>
<dbReference type="InterPro" id="IPR018152">
    <property type="entry name" value="SOD_Cu/Zn_BS"/>
</dbReference>
<evidence type="ECO:0000256" key="2">
    <source>
        <dbReference type="RuleBase" id="RU000393"/>
    </source>
</evidence>
<evidence type="ECO:0000313" key="6">
    <source>
        <dbReference type="Proteomes" id="UP001428774"/>
    </source>
</evidence>
<dbReference type="InterPro" id="IPR024134">
    <property type="entry name" value="SOD_Cu/Zn_/chaperone"/>
</dbReference>
<reference evidence="5 6" key="1">
    <citation type="submission" date="2024-05" db="EMBL/GenBank/DDBJ databases">
        <title>Genome sequence of Ponticoccus litoralis KCCM 90028.</title>
        <authorList>
            <person name="Kim J.M."/>
            <person name="Lee J.K."/>
            <person name="Choi B.J."/>
            <person name="Bayburt H."/>
            <person name="Baek J.H."/>
            <person name="Jeon C.O."/>
        </authorList>
    </citation>
    <scope>NUCLEOTIDE SEQUENCE [LARGE SCALE GENOMIC DNA]</scope>
    <source>
        <strain evidence="5 6">KCCM 90028</strain>
    </source>
</reference>
<evidence type="ECO:0000259" key="4">
    <source>
        <dbReference type="Pfam" id="PF00080"/>
    </source>
</evidence>
<keyword evidence="3" id="KW-0732">Signal</keyword>
<dbReference type="RefSeq" id="WP_347167009.1">
    <property type="nucleotide sequence ID" value="NZ_JBDNCH010000002.1"/>
</dbReference>
<dbReference type="SUPFAM" id="SSF49329">
    <property type="entry name" value="Cu,Zn superoxide dismutase-like"/>
    <property type="match status" value="1"/>
</dbReference>
<feature type="chain" id="PRO_5043387482" description="Superoxide dismutase [Cu-Zn]" evidence="3">
    <location>
        <begin position="20"/>
        <end position="171"/>
    </location>
</feature>
<organism evidence="5 6">
    <name type="scientific">Ponticoccus litoralis</name>
    <dbReference type="NCBI Taxonomy" id="422297"/>
    <lineage>
        <taxon>Bacteria</taxon>
        <taxon>Pseudomonadati</taxon>
        <taxon>Pseudomonadota</taxon>
        <taxon>Alphaproteobacteria</taxon>
        <taxon>Rhodobacterales</taxon>
        <taxon>Roseobacteraceae</taxon>
        <taxon>Ponticoccus</taxon>
    </lineage>
</organism>
<dbReference type="PANTHER" id="PTHR10003">
    <property type="entry name" value="SUPEROXIDE DISMUTASE CU-ZN -RELATED"/>
    <property type="match status" value="1"/>
</dbReference>
<comment type="similarity">
    <text evidence="1 2">Belongs to the Cu-Zn superoxide dismutase family.</text>
</comment>
<comment type="cofactor">
    <cofactor evidence="2">
        <name>Zn(2+)</name>
        <dbReference type="ChEBI" id="CHEBI:29105"/>
    </cofactor>
    <text evidence="2">Binds 1 zinc ion per subunit.</text>
</comment>
<dbReference type="Gene3D" id="2.60.40.200">
    <property type="entry name" value="Superoxide dismutase, copper/zinc binding domain"/>
    <property type="match status" value="1"/>
</dbReference>
<name>A0AAW9ST71_9RHOB</name>
<comment type="catalytic activity">
    <reaction evidence="2">
        <text>2 superoxide + 2 H(+) = H2O2 + O2</text>
        <dbReference type="Rhea" id="RHEA:20696"/>
        <dbReference type="ChEBI" id="CHEBI:15378"/>
        <dbReference type="ChEBI" id="CHEBI:15379"/>
        <dbReference type="ChEBI" id="CHEBI:16240"/>
        <dbReference type="ChEBI" id="CHEBI:18421"/>
        <dbReference type="EC" id="1.15.1.1"/>
    </reaction>
</comment>
<dbReference type="PROSITE" id="PS00332">
    <property type="entry name" value="SOD_CU_ZN_2"/>
    <property type="match status" value="1"/>
</dbReference>
<dbReference type="InterPro" id="IPR036423">
    <property type="entry name" value="SOD-like_Cu/Zn_dom_sf"/>
</dbReference>
<accession>A0AAW9ST71</accession>
<keyword evidence="2" id="KW-0560">Oxidoreductase</keyword>
<dbReference type="EC" id="1.15.1.1" evidence="2"/>
<keyword evidence="2" id="KW-0479">Metal-binding</keyword>
<feature type="signal peptide" evidence="3">
    <location>
        <begin position="1"/>
        <end position="19"/>
    </location>
</feature>
<dbReference type="GO" id="GO:0005507">
    <property type="term" value="F:copper ion binding"/>
    <property type="evidence" value="ECO:0007669"/>
    <property type="project" value="InterPro"/>
</dbReference>
<dbReference type="GO" id="GO:0004784">
    <property type="term" value="F:superoxide dismutase activity"/>
    <property type="evidence" value="ECO:0007669"/>
    <property type="project" value="UniProtKB-EC"/>
</dbReference>